<keyword evidence="2" id="KW-1185">Reference proteome</keyword>
<evidence type="ECO:0000313" key="1">
    <source>
        <dbReference type="EMBL" id="GIH18949.1"/>
    </source>
</evidence>
<protein>
    <submittedName>
        <fullName evidence="1">Uncharacterized protein</fullName>
    </submittedName>
</protein>
<gene>
    <name evidence="1" type="ORF">Raf01_71210</name>
</gene>
<dbReference type="AlphaFoldDB" id="A0A8J3QXF8"/>
<reference evidence="1" key="1">
    <citation type="submission" date="2021-01" db="EMBL/GenBank/DDBJ databases">
        <title>Whole genome shotgun sequence of Rugosimonospora africana NBRC 104875.</title>
        <authorList>
            <person name="Komaki H."/>
            <person name="Tamura T."/>
        </authorList>
    </citation>
    <scope>NUCLEOTIDE SEQUENCE</scope>
    <source>
        <strain evidence="1">NBRC 104875</strain>
    </source>
</reference>
<dbReference type="Proteomes" id="UP000642748">
    <property type="component" value="Unassembled WGS sequence"/>
</dbReference>
<dbReference type="RefSeq" id="WP_203922438.1">
    <property type="nucleotide sequence ID" value="NZ_BONZ01000075.1"/>
</dbReference>
<dbReference type="EMBL" id="BONZ01000075">
    <property type="protein sequence ID" value="GIH18949.1"/>
    <property type="molecule type" value="Genomic_DNA"/>
</dbReference>
<sequence>MLDDMQVLRRAVASYRTAAMAAGVPCPADGDRDDGPSLDALSRVFDVDHIDEQPISLSSRGLPYE</sequence>
<proteinExistence type="predicted"/>
<name>A0A8J3QXF8_9ACTN</name>
<evidence type="ECO:0000313" key="2">
    <source>
        <dbReference type="Proteomes" id="UP000642748"/>
    </source>
</evidence>
<comment type="caution">
    <text evidence="1">The sequence shown here is derived from an EMBL/GenBank/DDBJ whole genome shotgun (WGS) entry which is preliminary data.</text>
</comment>
<accession>A0A8J3QXF8</accession>
<organism evidence="1 2">
    <name type="scientific">Rugosimonospora africana</name>
    <dbReference type="NCBI Taxonomy" id="556532"/>
    <lineage>
        <taxon>Bacteria</taxon>
        <taxon>Bacillati</taxon>
        <taxon>Actinomycetota</taxon>
        <taxon>Actinomycetes</taxon>
        <taxon>Micromonosporales</taxon>
        <taxon>Micromonosporaceae</taxon>
        <taxon>Rugosimonospora</taxon>
    </lineage>
</organism>